<feature type="domain" description="AAA+ ATPase" evidence="2">
    <location>
        <begin position="16"/>
        <end position="132"/>
    </location>
</feature>
<accession>A0A2U8E6Z9</accession>
<dbReference type="InterPro" id="IPR036390">
    <property type="entry name" value="WH_DNA-bd_sf"/>
</dbReference>
<evidence type="ECO:0000313" key="3">
    <source>
        <dbReference type="EMBL" id="AWI10718.1"/>
    </source>
</evidence>
<organism evidence="3 4">
    <name type="scientific">Ereboglobus luteus</name>
    <dbReference type="NCBI Taxonomy" id="1796921"/>
    <lineage>
        <taxon>Bacteria</taxon>
        <taxon>Pseudomonadati</taxon>
        <taxon>Verrucomicrobiota</taxon>
        <taxon>Opitutia</taxon>
        <taxon>Opitutales</taxon>
        <taxon>Opitutaceae</taxon>
        <taxon>Ereboglobus</taxon>
    </lineage>
</organism>
<dbReference type="AlphaFoldDB" id="A0A2U8E6Z9"/>
<sequence>MLARKLEKNIRSALSRFPVVTLVGARQSGKTTLADKIAGDLALRVHFYDLEDPRHALAMEDPLSALGAFEDKLVIIDEAQRMPSLFPVLRVLVDANRRPGRFLLLGSASPDLRRQSAESLAGRVQTLVLRPLTLDEVGGQARLDTLWARGGFPEAFLSADDDTSMEWRNAYLRDLVERDLSLLGFDLPPERMRRFMLLLAHLHGQLWNASSLARTLGIGTNTASRYLDAMSQTLLVRRLEPYYRNLGKRLTKSPKIYLADSGLAHALLGIPDKTALLGHPSLGASWEGFVLQHLDASLPAGWDVAFWRTAAGAEIDFLLLKNGQPEVAIEAKANATHPKPARGFHQGCDDLKINRRWLVSPGNETLALPQGVEVLPLAECLARVREL</sequence>
<dbReference type="InterPro" id="IPR003593">
    <property type="entry name" value="AAA+_ATPase"/>
</dbReference>
<dbReference type="InterPro" id="IPR025420">
    <property type="entry name" value="DUF4143"/>
</dbReference>
<dbReference type="SMART" id="SM00382">
    <property type="entry name" value="AAA"/>
    <property type="match status" value="1"/>
</dbReference>
<evidence type="ECO:0000256" key="1">
    <source>
        <dbReference type="ARBA" id="ARBA00023125"/>
    </source>
</evidence>
<proteinExistence type="predicted"/>
<dbReference type="Pfam" id="PF13635">
    <property type="entry name" value="DUF4143"/>
    <property type="match status" value="1"/>
</dbReference>
<dbReference type="InterPro" id="IPR041682">
    <property type="entry name" value="AAA_14"/>
</dbReference>
<dbReference type="Proteomes" id="UP000244896">
    <property type="component" value="Chromosome"/>
</dbReference>
<dbReference type="EMBL" id="CP023004">
    <property type="protein sequence ID" value="AWI10718.1"/>
    <property type="molecule type" value="Genomic_DNA"/>
</dbReference>
<gene>
    <name evidence="3" type="ORF">CKA38_14320</name>
</gene>
<reference evidence="3 4" key="1">
    <citation type="journal article" date="2018" name="Syst. Appl. Microbiol.">
        <title>Ereboglobus luteus gen. nov. sp. nov. from cockroach guts, and new insights into the oxygen relationship of the genera Opitutus and Didymococcus (Verrucomicrobia: Opitutaceae).</title>
        <authorList>
            <person name="Tegtmeier D."/>
            <person name="Belitz A."/>
            <person name="Radek R."/>
            <person name="Heimerl T."/>
            <person name="Brune A."/>
        </authorList>
    </citation>
    <scope>NUCLEOTIDE SEQUENCE [LARGE SCALE GENOMIC DNA]</scope>
    <source>
        <strain evidence="3 4">Ho45</strain>
    </source>
</reference>
<dbReference type="OrthoDB" id="9801684at2"/>
<dbReference type="SUPFAM" id="SSF52540">
    <property type="entry name" value="P-loop containing nucleoside triphosphate hydrolases"/>
    <property type="match status" value="1"/>
</dbReference>
<evidence type="ECO:0000313" key="4">
    <source>
        <dbReference type="Proteomes" id="UP000244896"/>
    </source>
</evidence>
<dbReference type="Pfam" id="PF13173">
    <property type="entry name" value="AAA_14"/>
    <property type="match status" value="1"/>
</dbReference>
<keyword evidence="4" id="KW-1185">Reference proteome</keyword>
<dbReference type="InterPro" id="IPR027417">
    <property type="entry name" value="P-loop_NTPase"/>
</dbReference>
<keyword evidence="1" id="KW-0238">DNA-binding</keyword>
<dbReference type="KEGG" id="elut:CKA38_14320"/>
<name>A0A2U8E6Z9_9BACT</name>
<dbReference type="PANTHER" id="PTHR43566:SF2">
    <property type="entry name" value="DUF4143 DOMAIN-CONTAINING PROTEIN"/>
    <property type="match status" value="1"/>
</dbReference>
<dbReference type="GO" id="GO:0003677">
    <property type="term" value="F:DNA binding"/>
    <property type="evidence" value="ECO:0007669"/>
    <property type="project" value="UniProtKB-KW"/>
</dbReference>
<dbReference type="PANTHER" id="PTHR43566">
    <property type="entry name" value="CONSERVED PROTEIN"/>
    <property type="match status" value="1"/>
</dbReference>
<evidence type="ECO:0000259" key="2">
    <source>
        <dbReference type="SMART" id="SM00382"/>
    </source>
</evidence>
<dbReference type="SUPFAM" id="SSF46785">
    <property type="entry name" value="Winged helix' DNA-binding domain"/>
    <property type="match status" value="1"/>
</dbReference>
<protein>
    <recommendedName>
        <fullName evidence="2">AAA+ ATPase domain-containing protein</fullName>
    </recommendedName>
</protein>